<dbReference type="CDD" id="cd00033">
    <property type="entry name" value="CCP"/>
    <property type="match status" value="7"/>
</dbReference>
<dbReference type="InParanoid" id="E4WT41"/>
<organism evidence="7">
    <name type="scientific">Oikopleura dioica</name>
    <name type="common">Tunicate</name>
    <dbReference type="NCBI Taxonomy" id="34765"/>
    <lineage>
        <taxon>Eukaryota</taxon>
        <taxon>Metazoa</taxon>
        <taxon>Chordata</taxon>
        <taxon>Tunicata</taxon>
        <taxon>Appendicularia</taxon>
        <taxon>Copelata</taxon>
        <taxon>Oikopleuridae</taxon>
        <taxon>Oikopleura</taxon>
    </lineage>
</organism>
<keyword evidence="5" id="KW-0768">Sushi</keyword>
<evidence type="ECO:0000256" key="2">
    <source>
        <dbReference type="ARBA" id="ARBA00022737"/>
    </source>
</evidence>
<dbReference type="GO" id="GO:0016020">
    <property type="term" value="C:membrane"/>
    <property type="evidence" value="ECO:0007669"/>
    <property type="project" value="InterPro"/>
</dbReference>
<reference evidence="7" key="1">
    <citation type="journal article" date="2010" name="Science">
        <title>Plasticity of animal genome architecture unmasked by rapid evolution of a pelagic tunicate.</title>
        <authorList>
            <person name="Denoeud F."/>
            <person name="Henriet S."/>
            <person name="Mungpakdee S."/>
            <person name="Aury J.M."/>
            <person name="Da Silva C."/>
            <person name="Brinkmann H."/>
            <person name="Mikhaleva J."/>
            <person name="Olsen L.C."/>
            <person name="Jubin C."/>
            <person name="Canestro C."/>
            <person name="Bouquet J.M."/>
            <person name="Danks G."/>
            <person name="Poulain J."/>
            <person name="Campsteijn C."/>
            <person name="Adamski M."/>
            <person name="Cross I."/>
            <person name="Yadetie F."/>
            <person name="Muffato M."/>
            <person name="Louis A."/>
            <person name="Butcher S."/>
            <person name="Tsagkogeorga G."/>
            <person name="Konrad A."/>
            <person name="Singh S."/>
            <person name="Jensen M.F."/>
            <person name="Cong E.H."/>
            <person name="Eikeseth-Otteraa H."/>
            <person name="Noel B."/>
            <person name="Anthouard V."/>
            <person name="Porcel B.M."/>
            <person name="Kachouri-Lafond R."/>
            <person name="Nishino A."/>
            <person name="Ugolini M."/>
            <person name="Chourrout P."/>
            <person name="Nishida H."/>
            <person name="Aasland R."/>
            <person name="Huzurbazar S."/>
            <person name="Westhof E."/>
            <person name="Delsuc F."/>
            <person name="Lehrach H."/>
            <person name="Reinhardt R."/>
            <person name="Weissenbach J."/>
            <person name="Roy S.W."/>
            <person name="Artiguenave F."/>
            <person name="Postlethwait J.H."/>
            <person name="Manak J.R."/>
            <person name="Thompson E.M."/>
            <person name="Jaillon O."/>
            <person name="Du Pasquier L."/>
            <person name="Boudinot P."/>
            <person name="Liberles D.A."/>
            <person name="Volff J.N."/>
            <person name="Philippe H."/>
            <person name="Lenhard B."/>
            <person name="Roest Crollius H."/>
            <person name="Wincker P."/>
            <person name="Chourrout D."/>
        </authorList>
    </citation>
    <scope>NUCLEOTIDE SEQUENCE [LARGE SCALE GENOMIC DNA]</scope>
</reference>
<keyword evidence="4 5" id="KW-1015">Disulfide bond</keyword>
<evidence type="ECO:0000313" key="8">
    <source>
        <dbReference type="Proteomes" id="UP000001307"/>
    </source>
</evidence>
<evidence type="ECO:0000256" key="3">
    <source>
        <dbReference type="ARBA" id="ARBA00022837"/>
    </source>
</evidence>
<dbReference type="Proteomes" id="UP000001307">
    <property type="component" value="Unassembled WGS sequence"/>
</dbReference>
<dbReference type="GO" id="GO:0007155">
    <property type="term" value="P:cell adhesion"/>
    <property type="evidence" value="ECO:0007669"/>
    <property type="project" value="InterPro"/>
</dbReference>
<evidence type="ECO:0000256" key="5">
    <source>
        <dbReference type="PROSITE-ProRule" id="PRU00302"/>
    </source>
</evidence>
<dbReference type="PROSITE" id="PS50923">
    <property type="entry name" value="SUSHI"/>
    <property type="match status" value="6"/>
</dbReference>
<dbReference type="Pfam" id="PF00084">
    <property type="entry name" value="Sushi"/>
    <property type="match status" value="6"/>
</dbReference>
<feature type="domain" description="Sushi" evidence="6">
    <location>
        <begin position="220"/>
        <end position="278"/>
    </location>
</feature>
<evidence type="ECO:0000256" key="4">
    <source>
        <dbReference type="ARBA" id="ARBA00023157"/>
    </source>
</evidence>
<feature type="domain" description="Sushi" evidence="6">
    <location>
        <begin position="79"/>
        <end position="136"/>
    </location>
</feature>
<accession>E4WT41</accession>
<dbReference type="EMBL" id="FN653016">
    <property type="protein sequence ID" value="CBY06819.1"/>
    <property type="molecule type" value="Genomic_DNA"/>
</dbReference>
<dbReference type="PRINTS" id="PR00343">
    <property type="entry name" value="SELECTIN"/>
</dbReference>
<dbReference type="AlphaFoldDB" id="E4WT41"/>
<gene>
    <name evidence="7" type="ORF">GSOID_T00005887001</name>
</gene>
<feature type="disulfide bond" evidence="5">
    <location>
        <begin position="308"/>
        <end position="335"/>
    </location>
</feature>
<feature type="disulfide bond" evidence="5">
    <location>
        <begin position="107"/>
        <end position="134"/>
    </location>
</feature>
<proteinExistence type="predicted"/>
<feature type="disulfide bond" evidence="5">
    <location>
        <begin position="190"/>
        <end position="217"/>
    </location>
</feature>
<keyword evidence="3" id="KW-0106">Calcium</keyword>
<dbReference type="Gene3D" id="2.10.70.10">
    <property type="entry name" value="Complement Module, domain 1"/>
    <property type="match status" value="8"/>
</dbReference>
<feature type="disulfide bond" evidence="5">
    <location>
        <begin position="418"/>
        <end position="445"/>
    </location>
</feature>
<dbReference type="OrthoDB" id="406096at2759"/>
<keyword evidence="8" id="KW-1185">Reference proteome</keyword>
<dbReference type="InterPro" id="IPR035976">
    <property type="entry name" value="Sushi/SCR/CCP_sf"/>
</dbReference>
<dbReference type="PANTHER" id="PTHR45656:SF4">
    <property type="entry name" value="PROTEIN CBR-CLEC-78"/>
    <property type="match status" value="1"/>
</dbReference>
<dbReference type="SUPFAM" id="SSF57535">
    <property type="entry name" value="Complement control module/SCR domain"/>
    <property type="match status" value="8"/>
</dbReference>
<feature type="domain" description="Sushi" evidence="6">
    <location>
        <begin position="20"/>
        <end position="78"/>
    </location>
</feature>
<dbReference type="InterPro" id="IPR000436">
    <property type="entry name" value="Sushi_SCR_CCP_dom"/>
</dbReference>
<feature type="domain" description="Sushi" evidence="6">
    <location>
        <begin position="161"/>
        <end position="219"/>
    </location>
</feature>
<feature type="disulfide bond" evidence="5">
    <location>
        <begin position="49"/>
        <end position="76"/>
    </location>
</feature>
<evidence type="ECO:0000256" key="1">
    <source>
        <dbReference type="ARBA" id="ARBA00022729"/>
    </source>
</evidence>
<feature type="disulfide bond" evidence="5">
    <location>
        <begin position="249"/>
        <end position="276"/>
    </location>
</feature>
<keyword evidence="1" id="KW-0732">Signal</keyword>
<dbReference type="SMART" id="SM00032">
    <property type="entry name" value="CCP"/>
    <property type="match status" value="8"/>
</dbReference>
<name>E4WT41_OIKDI</name>
<keyword evidence="2" id="KW-0677">Repeat</keyword>
<feature type="domain" description="Sushi" evidence="6">
    <location>
        <begin position="279"/>
        <end position="337"/>
    </location>
</feature>
<evidence type="ECO:0000259" key="6">
    <source>
        <dbReference type="PROSITE" id="PS50923"/>
    </source>
</evidence>
<dbReference type="InterPro" id="IPR051277">
    <property type="entry name" value="SEZ6_CSMD_C4BPB_Regulators"/>
</dbReference>
<evidence type="ECO:0000313" key="7">
    <source>
        <dbReference type="EMBL" id="CBY06819.1"/>
    </source>
</evidence>
<protein>
    <recommendedName>
        <fullName evidence="6">Sushi domain-containing protein</fullName>
    </recommendedName>
</protein>
<sequence length="540" mass="58433">MECTAIKKWNPEEAPICVEIVCPVMPKLENGNTKCSDENRHQSICRFVCGEGYRLKGSRSSICTTDGKWSAEMPVCEEIICDELAIPQDGSKDCSGDQFGQKCSFMCNTGFDLSGSEERTCQADGTWTGVPVHCNKATCGLLPKCGRDRSWDDFPPFCQINRCEPLTEPSNGRMFCVADNTFGSECAMSCNMGYMLRGSKSRTCGADQKWSGEAAECVAVQCEAIHEPEYGTMICSKNRNFGSICTINCDSGYDLIGPRQRACGAEGRWSGLPPTCELIHCGPTTSPQHGNVTCSMFDQFGSQCQYECNEGYKLVGSNSRVCQESGAWTGIQPVCELVQCRPLASPENAFVACSSGNDYNSRCRYVCTVGFELVGSDNRVCQSNGRWTGDRPYCEQPRHGSVQCSAGGDFGSVCSFTCDSGYSLVGSETRVCEADHAWSGSQPYCLQVTCSVLVPPANGYLSCSAGNLFNSICSFSCKTGFNLQENGIILLQHAQSCHVRPPFSWITEEAAAQTVQITDLAAAIPAISVTSSKALLFASV</sequence>
<dbReference type="InterPro" id="IPR002396">
    <property type="entry name" value="Selectin_superfamily"/>
</dbReference>
<comment type="caution">
    <text evidence="5">Lacks conserved residue(s) required for the propagation of feature annotation.</text>
</comment>
<dbReference type="PANTHER" id="PTHR45656">
    <property type="entry name" value="PROTEIN CBR-CLEC-78"/>
    <property type="match status" value="1"/>
</dbReference>
<feature type="domain" description="Sushi" evidence="6">
    <location>
        <begin position="392"/>
        <end position="447"/>
    </location>
</feature>